<accession>A0A2Z3GXL6</accession>
<feature type="binding site" evidence="5">
    <location>
        <position position="63"/>
    </location>
    <ligand>
        <name>ATP</name>
        <dbReference type="ChEBI" id="CHEBI:30616"/>
    </ligand>
</feature>
<keyword evidence="4 5" id="KW-0067">ATP-binding</keyword>
<feature type="region of interest" description="Disordered" evidence="6">
    <location>
        <begin position="1"/>
        <end position="20"/>
    </location>
</feature>
<proteinExistence type="predicted"/>
<reference evidence="9 10" key="1">
    <citation type="submission" date="2018-01" db="EMBL/GenBank/DDBJ databases">
        <title>G. obscuriglobus.</title>
        <authorList>
            <person name="Franke J."/>
            <person name="Blomberg W."/>
            <person name="Selmecki A."/>
        </authorList>
    </citation>
    <scope>NUCLEOTIDE SEQUENCE [LARGE SCALE GENOMIC DNA]</scope>
    <source>
        <strain evidence="9 10">DSM 5831</strain>
    </source>
</reference>
<evidence type="ECO:0000256" key="4">
    <source>
        <dbReference type="ARBA" id="ARBA00022840"/>
    </source>
</evidence>
<dbReference type="PROSITE" id="PS00107">
    <property type="entry name" value="PROTEIN_KINASE_ATP"/>
    <property type="match status" value="1"/>
</dbReference>
<dbReference type="CDD" id="cd14014">
    <property type="entry name" value="STKc_PknB_like"/>
    <property type="match status" value="1"/>
</dbReference>
<keyword evidence="7" id="KW-0472">Membrane</keyword>
<dbReference type="EMBL" id="CP025958">
    <property type="protein sequence ID" value="AWM37391.1"/>
    <property type="molecule type" value="Genomic_DNA"/>
</dbReference>
<name>A0A2Z3GXL6_9BACT</name>
<dbReference type="SMART" id="SM00220">
    <property type="entry name" value="S_TKc"/>
    <property type="match status" value="1"/>
</dbReference>
<feature type="domain" description="Protein kinase" evidence="8">
    <location>
        <begin position="32"/>
        <end position="300"/>
    </location>
</feature>
<dbReference type="PANTHER" id="PTHR43289">
    <property type="entry name" value="MITOGEN-ACTIVATED PROTEIN KINASE KINASE KINASE 20-RELATED"/>
    <property type="match status" value="1"/>
</dbReference>
<dbReference type="Pfam" id="PF00069">
    <property type="entry name" value="Pkinase"/>
    <property type="match status" value="1"/>
</dbReference>
<dbReference type="KEGG" id="gog:C1280_10460"/>
<evidence type="ECO:0000313" key="9">
    <source>
        <dbReference type="EMBL" id="AWM37391.1"/>
    </source>
</evidence>
<dbReference type="SUPFAM" id="SSF56112">
    <property type="entry name" value="Protein kinase-like (PK-like)"/>
    <property type="match status" value="1"/>
</dbReference>
<sequence length="381" mass="40593">MSERAEGVPQQTSNGAAAPLTAGAPVPGLSSWVLEGRLGVGGFGEVWLARHAWNAKEPPRAVKFCTDSGARLRLVTHEKNVVLRVMRYAGAHPNIVPLLECNLDGDVPWLMYEFVEGGTLASALAQWRSLPLTKRMGRTVRTLYALASALAVFHRLRPPLIHRDLKPQNVLMAGGKVPRIIDFGIGGVPVPRDVEAAGTALAARVPTGLQAAGSANYAPVEQRLGSPPDPRDDVHALGVIAYQALVGDVTVAPGPDVKDELRQLRVPGELVALIVSSVATNPDRRPKDAGEWEVALAELMQRAQRPSEAVPLSVSELGAVPVVPPAPERELVAADESALTTALRAHHFTGGWWWAQPLLGLLVMMLLLASALLYLATAGRG</sequence>
<evidence type="ECO:0000256" key="1">
    <source>
        <dbReference type="ARBA" id="ARBA00022679"/>
    </source>
</evidence>
<feature type="transmembrane region" description="Helical" evidence="7">
    <location>
        <begin position="352"/>
        <end position="376"/>
    </location>
</feature>
<dbReference type="AlphaFoldDB" id="A0A2Z3GXL6"/>
<dbReference type="GO" id="GO:0005524">
    <property type="term" value="F:ATP binding"/>
    <property type="evidence" value="ECO:0007669"/>
    <property type="project" value="UniProtKB-UniRule"/>
</dbReference>
<dbReference type="PROSITE" id="PS00108">
    <property type="entry name" value="PROTEIN_KINASE_ST"/>
    <property type="match status" value="1"/>
</dbReference>
<evidence type="ECO:0000256" key="3">
    <source>
        <dbReference type="ARBA" id="ARBA00022777"/>
    </source>
</evidence>
<dbReference type="InterPro" id="IPR011009">
    <property type="entry name" value="Kinase-like_dom_sf"/>
</dbReference>
<evidence type="ECO:0000256" key="2">
    <source>
        <dbReference type="ARBA" id="ARBA00022741"/>
    </source>
</evidence>
<organism evidence="9 10">
    <name type="scientific">Gemmata obscuriglobus</name>
    <dbReference type="NCBI Taxonomy" id="114"/>
    <lineage>
        <taxon>Bacteria</taxon>
        <taxon>Pseudomonadati</taxon>
        <taxon>Planctomycetota</taxon>
        <taxon>Planctomycetia</taxon>
        <taxon>Gemmatales</taxon>
        <taxon>Gemmataceae</taxon>
        <taxon>Gemmata</taxon>
    </lineage>
</organism>
<dbReference type="InterPro" id="IPR000719">
    <property type="entry name" value="Prot_kinase_dom"/>
</dbReference>
<keyword evidence="2 5" id="KW-0547">Nucleotide-binding</keyword>
<keyword evidence="1" id="KW-0808">Transferase</keyword>
<dbReference type="GO" id="GO:0004674">
    <property type="term" value="F:protein serine/threonine kinase activity"/>
    <property type="evidence" value="ECO:0007669"/>
    <property type="project" value="UniProtKB-KW"/>
</dbReference>
<evidence type="ECO:0000313" key="10">
    <source>
        <dbReference type="Proteomes" id="UP000245802"/>
    </source>
</evidence>
<dbReference type="InterPro" id="IPR017441">
    <property type="entry name" value="Protein_kinase_ATP_BS"/>
</dbReference>
<dbReference type="PANTHER" id="PTHR43289:SF34">
    <property type="entry name" value="SERINE_THREONINE-PROTEIN KINASE YBDM-RELATED"/>
    <property type="match status" value="1"/>
</dbReference>
<evidence type="ECO:0000256" key="5">
    <source>
        <dbReference type="PROSITE-ProRule" id="PRU10141"/>
    </source>
</evidence>
<keyword evidence="7" id="KW-0812">Transmembrane</keyword>
<keyword evidence="3 9" id="KW-0418">Kinase</keyword>
<evidence type="ECO:0000259" key="8">
    <source>
        <dbReference type="PROSITE" id="PS50011"/>
    </source>
</evidence>
<keyword evidence="7" id="KW-1133">Transmembrane helix</keyword>
<evidence type="ECO:0000256" key="7">
    <source>
        <dbReference type="SAM" id="Phobius"/>
    </source>
</evidence>
<gene>
    <name evidence="9" type="ORF">C1280_10460</name>
</gene>
<dbReference type="InterPro" id="IPR008271">
    <property type="entry name" value="Ser/Thr_kinase_AS"/>
</dbReference>
<dbReference type="RefSeq" id="WP_010037595.1">
    <property type="nucleotide sequence ID" value="NZ_CP025958.1"/>
</dbReference>
<dbReference type="Gene3D" id="1.10.510.10">
    <property type="entry name" value="Transferase(Phosphotransferase) domain 1"/>
    <property type="match status" value="1"/>
</dbReference>
<keyword evidence="9" id="KW-0723">Serine/threonine-protein kinase</keyword>
<dbReference type="PROSITE" id="PS50011">
    <property type="entry name" value="PROTEIN_KINASE_DOM"/>
    <property type="match status" value="1"/>
</dbReference>
<protein>
    <submittedName>
        <fullName evidence="9">Serine/threonine protein kinase</fullName>
    </submittedName>
</protein>
<dbReference type="Proteomes" id="UP000245802">
    <property type="component" value="Chromosome"/>
</dbReference>
<keyword evidence="10" id="KW-1185">Reference proteome</keyword>
<dbReference type="OrthoDB" id="266779at2"/>
<evidence type="ECO:0000256" key="6">
    <source>
        <dbReference type="SAM" id="MobiDB-lite"/>
    </source>
</evidence>